<evidence type="ECO:0000313" key="3">
    <source>
        <dbReference type="Proteomes" id="UP000039021"/>
    </source>
</evidence>
<reference evidence="3 4" key="1">
    <citation type="submission" date="2015-03" db="EMBL/GenBank/DDBJ databases">
        <authorList>
            <consortium name="Pathogen Informatics"/>
        </authorList>
    </citation>
    <scope>NUCLEOTIDE SEQUENCE [LARGE SCALE GENOMIC DNA]</scope>
    <source>
        <strain evidence="1 4">M09401471</strain>
        <strain evidence="3">N09902308</strain>
    </source>
</reference>
<sequence>MSRIACGSVIKREAMLLSPCLEVVTLLKF</sequence>
<evidence type="ECO:0000313" key="4">
    <source>
        <dbReference type="Proteomes" id="UP000044938"/>
    </source>
</evidence>
<dbReference type="AlphaFoldDB" id="A0A655JU67"/>
<dbReference type="EMBL" id="CSBK01004133">
    <property type="protein sequence ID" value="CPB59084.1"/>
    <property type="molecule type" value="Genomic_DNA"/>
</dbReference>
<reference evidence="2" key="2">
    <citation type="submission" date="2015-03" db="EMBL/GenBank/DDBJ databases">
        <authorList>
            <consortium name="Pathogen Informatics"/>
            <person name="Murphy D."/>
        </authorList>
    </citation>
    <scope>NUCLEOTIDE SEQUENCE</scope>
    <source>
        <strain evidence="2">N09902308</strain>
    </source>
</reference>
<accession>A0A655JU67</accession>
<gene>
    <name evidence="1" type="ORF">ERS007720_05113</name>
    <name evidence="2" type="ORF">ERS007739_05328</name>
</gene>
<name>A0A655JU67_MYCTX</name>
<dbReference type="EMBL" id="CSAJ01001572">
    <property type="protein sequence ID" value="COY09365.1"/>
    <property type="molecule type" value="Genomic_DNA"/>
</dbReference>
<dbReference type="Proteomes" id="UP000044938">
    <property type="component" value="Unassembled WGS sequence"/>
</dbReference>
<organism evidence="1 4">
    <name type="scientific">Mycobacterium tuberculosis</name>
    <dbReference type="NCBI Taxonomy" id="1773"/>
    <lineage>
        <taxon>Bacteria</taxon>
        <taxon>Bacillati</taxon>
        <taxon>Actinomycetota</taxon>
        <taxon>Actinomycetes</taxon>
        <taxon>Mycobacteriales</taxon>
        <taxon>Mycobacteriaceae</taxon>
        <taxon>Mycobacterium</taxon>
        <taxon>Mycobacterium tuberculosis complex</taxon>
    </lineage>
</organism>
<protein>
    <submittedName>
        <fullName evidence="1">Uncharacterized protein</fullName>
    </submittedName>
</protein>
<proteinExistence type="predicted"/>
<evidence type="ECO:0000313" key="2">
    <source>
        <dbReference type="EMBL" id="CPB59084.1"/>
    </source>
</evidence>
<evidence type="ECO:0000313" key="1">
    <source>
        <dbReference type="EMBL" id="COY09365.1"/>
    </source>
</evidence>
<dbReference type="Proteomes" id="UP000039021">
    <property type="component" value="Unassembled WGS sequence"/>
</dbReference>